<dbReference type="Gene3D" id="1.25.40.10">
    <property type="entry name" value="Tetratricopeptide repeat domain"/>
    <property type="match status" value="1"/>
</dbReference>
<sequence length="74" mass="8518">MGTFVFVYPSVLRAVTRRKKMFDEMPNRDLVSWSSVISCYVENGRPGEGMEMFRQMITERIRPDVITLLSVADG</sequence>
<name>A0ABU6WF53_9FABA</name>
<dbReference type="EMBL" id="JASCZI010181437">
    <property type="protein sequence ID" value="MED6183461.1"/>
    <property type="molecule type" value="Genomic_DNA"/>
</dbReference>
<evidence type="ECO:0000256" key="2">
    <source>
        <dbReference type="PROSITE-ProRule" id="PRU00708"/>
    </source>
</evidence>
<dbReference type="Proteomes" id="UP001341840">
    <property type="component" value="Unassembled WGS sequence"/>
</dbReference>
<dbReference type="Pfam" id="PF13041">
    <property type="entry name" value="PPR_2"/>
    <property type="match status" value="1"/>
</dbReference>
<gene>
    <name evidence="3" type="ORF">PIB30_038063</name>
</gene>
<organism evidence="3 4">
    <name type="scientific">Stylosanthes scabra</name>
    <dbReference type="NCBI Taxonomy" id="79078"/>
    <lineage>
        <taxon>Eukaryota</taxon>
        <taxon>Viridiplantae</taxon>
        <taxon>Streptophyta</taxon>
        <taxon>Embryophyta</taxon>
        <taxon>Tracheophyta</taxon>
        <taxon>Spermatophyta</taxon>
        <taxon>Magnoliopsida</taxon>
        <taxon>eudicotyledons</taxon>
        <taxon>Gunneridae</taxon>
        <taxon>Pentapetalae</taxon>
        <taxon>rosids</taxon>
        <taxon>fabids</taxon>
        <taxon>Fabales</taxon>
        <taxon>Fabaceae</taxon>
        <taxon>Papilionoideae</taxon>
        <taxon>50 kb inversion clade</taxon>
        <taxon>dalbergioids sensu lato</taxon>
        <taxon>Dalbergieae</taxon>
        <taxon>Pterocarpus clade</taxon>
        <taxon>Stylosanthes</taxon>
    </lineage>
</organism>
<comment type="caution">
    <text evidence="3">The sequence shown here is derived from an EMBL/GenBank/DDBJ whole genome shotgun (WGS) entry which is preliminary data.</text>
</comment>
<dbReference type="PANTHER" id="PTHR47926">
    <property type="entry name" value="PENTATRICOPEPTIDE REPEAT-CONTAINING PROTEIN"/>
    <property type="match status" value="1"/>
</dbReference>
<reference evidence="3 4" key="1">
    <citation type="journal article" date="2023" name="Plants (Basel)">
        <title>Bridging the Gap: Combining Genomics and Transcriptomics Approaches to Understand Stylosanthes scabra, an Orphan Legume from the Brazilian Caatinga.</title>
        <authorList>
            <person name="Ferreira-Neto J.R.C."/>
            <person name="da Silva M.D."/>
            <person name="Binneck E."/>
            <person name="de Melo N.F."/>
            <person name="da Silva R.H."/>
            <person name="de Melo A.L.T.M."/>
            <person name="Pandolfi V."/>
            <person name="Bustamante F.O."/>
            <person name="Brasileiro-Vidal A.C."/>
            <person name="Benko-Iseppon A.M."/>
        </authorList>
    </citation>
    <scope>NUCLEOTIDE SEQUENCE [LARGE SCALE GENOMIC DNA]</scope>
    <source>
        <tissue evidence="3">Leaves</tissue>
    </source>
</reference>
<accession>A0ABU6WF53</accession>
<evidence type="ECO:0000313" key="4">
    <source>
        <dbReference type="Proteomes" id="UP001341840"/>
    </source>
</evidence>
<dbReference type="NCBIfam" id="TIGR00756">
    <property type="entry name" value="PPR"/>
    <property type="match status" value="1"/>
</dbReference>
<proteinExistence type="predicted"/>
<feature type="repeat" description="PPR" evidence="2">
    <location>
        <begin position="29"/>
        <end position="63"/>
    </location>
</feature>
<evidence type="ECO:0000256" key="1">
    <source>
        <dbReference type="ARBA" id="ARBA00022737"/>
    </source>
</evidence>
<dbReference type="InterPro" id="IPR011990">
    <property type="entry name" value="TPR-like_helical_dom_sf"/>
</dbReference>
<dbReference type="InterPro" id="IPR046960">
    <property type="entry name" value="PPR_At4g14850-like_plant"/>
</dbReference>
<keyword evidence="1" id="KW-0677">Repeat</keyword>
<dbReference type="PANTHER" id="PTHR47926:SF533">
    <property type="entry name" value="DYW DOMAIN-CONTAINING PROTEIN"/>
    <property type="match status" value="1"/>
</dbReference>
<protein>
    <recommendedName>
        <fullName evidence="5">Pentatricopeptide repeat-containing protein</fullName>
    </recommendedName>
</protein>
<dbReference type="PROSITE" id="PS51375">
    <property type="entry name" value="PPR"/>
    <property type="match status" value="1"/>
</dbReference>
<dbReference type="InterPro" id="IPR002885">
    <property type="entry name" value="PPR_rpt"/>
</dbReference>
<evidence type="ECO:0008006" key="5">
    <source>
        <dbReference type="Google" id="ProtNLM"/>
    </source>
</evidence>
<evidence type="ECO:0000313" key="3">
    <source>
        <dbReference type="EMBL" id="MED6183461.1"/>
    </source>
</evidence>
<keyword evidence="4" id="KW-1185">Reference proteome</keyword>